<dbReference type="Proteomes" id="UP000316095">
    <property type="component" value="Unassembled WGS sequence"/>
</dbReference>
<dbReference type="OrthoDB" id="445589at2"/>
<sequence>MNTLNKVGIGAAVVACYGLLPLWKENSQFANVGDTPAELHAALTLVLGWLLVFRTNKAYERWWEARTLWGQLVNASRNLSIKLNRLTRLSEADRLKCQEILRTFPQVLRDHLRKPVDPNQYPIFDQLASSITHTPSNLVNRIYEILAAGRKQNLLDGDELRVIDEDLRVYLNICGGCERIRKTLIVSSYRTFSRQCVFLFLLTLPWGIIEDFGWWTPILTGMMAYFMIAMEVVAEHIEEPFGYHDEDLNLDALCQTIESSVNELM</sequence>
<dbReference type="EMBL" id="SJPG01000001">
    <property type="protein sequence ID" value="TWT62199.1"/>
    <property type="molecule type" value="Genomic_DNA"/>
</dbReference>
<comment type="subcellular location">
    <subcellularLocation>
        <location evidence="1">Cell membrane</location>
        <topology evidence="1">Multi-pass membrane protein</topology>
    </subcellularLocation>
</comment>
<keyword evidence="2" id="KW-0813">Transport</keyword>
<evidence type="ECO:0000256" key="4">
    <source>
        <dbReference type="ARBA" id="ARBA00022692"/>
    </source>
</evidence>
<comment type="similarity">
    <text evidence="8">Belongs to the anion channel-forming bestrophin (TC 1.A.46) family.</text>
</comment>
<evidence type="ECO:0000256" key="8">
    <source>
        <dbReference type="ARBA" id="ARBA00034708"/>
    </source>
</evidence>
<reference evidence="10 11" key="1">
    <citation type="submission" date="2019-02" db="EMBL/GenBank/DDBJ databases">
        <title>Deep-cultivation of Planctomycetes and their phenomic and genomic characterization uncovers novel biology.</title>
        <authorList>
            <person name="Wiegand S."/>
            <person name="Jogler M."/>
            <person name="Boedeker C."/>
            <person name="Pinto D."/>
            <person name="Vollmers J."/>
            <person name="Rivas-Marin E."/>
            <person name="Kohn T."/>
            <person name="Peeters S.H."/>
            <person name="Heuer A."/>
            <person name="Rast P."/>
            <person name="Oberbeckmann S."/>
            <person name="Bunk B."/>
            <person name="Jeske O."/>
            <person name="Meyerdierks A."/>
            <person name="Storesund J.E."/>
            <person name="Kallscheuer N."/>
            <person name="Luecker S."/>
            <person name="Lage O.M."/>
            <person name="Pohl T."/>
            <person name="Merkel B.J."/>
            <person name="Hornburger P."/>
            <person name="Mueller R.-W."/>
            <person name="Bruemmer F."/>
            <person name="Labrenz M."/>
            <person name="Spormann A.M."/>
            <person name="Op Den Camp H."/>
            <person name="Overmann J."/>
            <person name="Amann R."/>
            <person name="Jetten M.S.M."/>
            <person name="Mascher T."/>
            <person name="Medema M.H."/>
            <person name="Devos D.P."/>
            <person name="Kaster A.-K."/>
            <person name="Ovreas L."/>
            <person name="Rohde M."/>
            <person name="Galperin M.Y."/>
            <person name="Jogler C."/>
        </authorList>
    </citation>
    <scope>NUCLEOTIDE SEQUENCE [LARGE SCALE GENOMIC DNA]</scope>
    <source>
        <strain evidence="10 11">Pan54</strain>
    </source>
</reference>
<accession>A0A5C5XHL8</accession>
<keyword evidence="3" id="KW-1003">Cell membrane</keyword>
<dbReference type="Pfam" id="PF25539">
    <property type="entry name" value="Bestrophin_2"/>
    <property type="match status" value="1"/>
</dbReference>
<evidence type="ECO:0000256" key="9">
    <source>
        <dbReference type="SAM" id="Phobius"/>
    </source>
</evidence>
<evidence type="ECO:0000256" key="5">
    <source>
        <dbReference type="ARBA" id="ARBA00022989"/>
    </source>
</evidence>
<feature type="transmembrane region" description="Helical" evidence="9">
    <location>
        <begin position="7"/>
        <end position="23"/>
    </location>
</feature>
<evidence type="ECO:0000256" key="1">
    <source>
        <dbReference type="ARBA" id="ARBA00004651"/>
    </source>
</evidence>
<evidence type="ECO:0000256" key="2">
    <source>
        <dbReference type="ARBA" id="ARBA00022448"/>
    </source>
</evidence>
<dbReference type="GO" id="GO:0005254">
    <property type="term" value="F:chloride channel activity"/>
    <property type="evidence" value="ECO:0007669"/>
    <property type="project" value="InterPro"/>
</dbReference>
<dbReference type="PANTHER" id="PTHR33281">
    <property type="entry name" value="UPF0187 PROTEIN YNEE"/>
    <property type="match status" value="1"/>
</dbReference>
<keyword evidence="5 9" id="KW-1133">Transmembrane helix</keyword>
<dbReference type="InterPro" id="IPR044669">
    <property type="entry name" value="YneE/VCCN1/2-like"/>
</dbReference>
<dbReference type="GO" id="GO:0005886">
    <property type="term" value="C:plasma membrane"/>
    <property type="evidence" value="ECO:0007669"/>
    <property type="project" value="UniProtKB-SubCell"/>
</dbReference>
<dbReference type="RefSeq" id="WP_146504085.1">
    <property type="nucleotide sequence ID" value="NZ_SJPG01000001.1"/>
</dbReference>
<feature type="transmembrane region" description="Helical" evidence="9">
    <location>
        <begin position="35"/>
        <end position="53"/>
    </location>
</feature>
<dbReference type="PANTHER" id="PTHR33281:SF19">
    <property type="entry name" value="VOLTAGE-DEPENDENT ANION CHANNEL-FORMING PROTEIN YNEE"/>
    <property type="match status" value="1"/>
</dbReference>
<feature type="transmembrane region" description="Helical" evidence="9">
    <location>
        <begin position="191"/>
        <end position="208"/>
    </location>
</feature>
<evidence type="ECO:0000256" key="3">
    <source>
        <dbReference type="ARBA" id="ARBA00022475"/>
    </source>
</evidence>
<evidence type="ECO:0000256" key="7">
    <source>
        <dbReference type="ARBA" id="ARBA00023136"/>
    </source>
</evidence>
<evidence type="ECO:0000256" key="6">
    <source>
        <dbReference type="ARBA" id="ARBA00023065"/>
    </source>
</evidence>
<evidence type="ECO:0000313" key="10">
    <source>
        <dbReference type="EMBL" id="TWT62199.1"/>
    </source>
</evidence>
<protein>
    <submittedName>
        <fullName evidence="10">Bestrophin, RFP-TM, chloride channel</fullName>
    </submittedName>
</protein>
<keyword evidence="7 9" id="KW-0472">Membrane</keyword>
<keyword evidence="4 9" id="KW-0812">Transmembrane</keyword>
<proteinExistence type="inferred from homology"/>
<gene>
    <name evidence="10" type="ORF">Pan54_29400</name>
</gene>
<name>A0A5C5XHL8_9PLAN</name>
<organism evidence="10 11">
    <name type="scientific">Rubinisphaera italica</name>
    <dbReference type="NCBI Taxonomy" id="2527969"/>
    <lineage>
        <taxon>Bacteria</taxon>
        <taxon>Pseudomonadati</taxon>
        <taxon>Planctomycetota</taxon>
        <taxon>Planctomycetia</taxon>
        <taxon>Planctomycetales</taxon>
        <taxon>Planctomycetaceae</taxon>
        <taxon>Rubinisphaera</taxon>
    </lineage>
</organism>
<evidence type="ECO:0000313" key="11">
    <source>
        <dbReference type="Proteomes" id="UP000316095"/>
    </source>
</evidence>
<keyword evidence="11" id="KW-1185">Reference proteome</keyword>
<keyword evidence="6" id="KW-0406">Ion transport</keyword>
<comment type="caution">
    <text evidence="10">The sequence shown here is derived from an EMBL/GenBank/DDBJ whole genome shotgun (WGS) entry which is preliminary data.</text>
</comment>
<dbReference type="AlphaFoldDB" id="A0A5C5XHL8"/>